<gene>
    <name evidence="3" type="ORF">GGD55_001678</name>
</gene>
<name>A0A7W8X698_9HYPH</name>
<keyword evidence="4" id="KW-1185">Reference proteome</keyword>
<reference evidence="3 4" key="1">
    <citation type="submission" date="2020-08" db="EMBL/GenBank/DDBJ databases">
        <title>Genomic Encyclopedia of Type Strains, Phase IV (KMG-V): Genome sequencing to study the core and pangenomes of soil and plant-associated prokaryotes.</title>
        <authorList>
            <person name="Whitman W."/>
        </authorList>
    </citation>
    <scope>NUCLEOTIDE SEQUENCE [LARGE SCALE GENOMIC DNA]</scope>
    <source>
        <strain evidence="3 4">SEMIA 4084</strain>
    </source>
</reference>
<dbReference type="AlphaFoldDB" id="A0A7W8X698"/>
<organism evidence="3 4">
    <name type="scientific">Rhizobium giardinii</name>
    <dbReference type="NCBI Taxonomy" id="56731"/>
    <lineage>
        <taxon>Bacteria</taxon>
        <taxon>Pseudomonadati</taxon>
        <taxon>Pseudomonadota</taxon>
        <taxon>Alphaproteobacteria</taxon>
        <taxon>Hyphomicrobiales</taxon>
        <taxon>Rhizobiaceae</taxon>
        <taxon>Rhizobium/Agrobacterium group</taxon>
        <taxon>Rhizobium</taxon>
    </lineage>
</organism>
<evidence type="ECO:0000259" key="2">
    <source>
        <dbReference type="Pfam" id="PF00582"/>
    </source>
</evidence>
<protein>
    <submittedName>
        <fullName evidence="3">Nucleotide-binding universal stress UspA family protein</fullName>
    </submittedName>
</protein>
<dbReference type="PANTHER" id="PTHR46268">
    <property type="entry name" value="STRESS RESPONSE PROTEIN NHAX"/>
    <property type="match status" value="1"/>
</dbReference>
<evidence type="ECO:0000256" key="1">
    <source>
        <dbReference type="ARBA" id="ARBA00008791"/>
    </source>
</evidence>
<dbReference type="Pfam" id="PF00582">
    <property type="entry name" value="Usp"/>
    <property type="match status" value="1"/>
</dbReference>
<comment type="caution">
    <text evidence="3">The sequence shown here is derived from an EMBL/GenBank/DDBJ whole genome shotgun (WGS) entry which is preliminary data.</text>
</comment>
<dbReference type="CDD" id="cd00293">
    <property type="entry name" value="USP-like"/>
    <property type="match status" value="1"/>
</dbReference>
<dbReference type="EMBL" id="JACHBK010000003">
    <property type="protein sequence ID" value="MBB5534995.1"/>
    <property type="molecule type" value="Genomic_DNA"/>
</dbReference>
<dbReference type="Proteomes" id="UP000585507">
    <property type="component" value="Unassembled WGS sequence"/>
</dbReference>
<evidence type="ECO:0000313" key="4">
    <source>
        <dbReference type="Proteomes" id="UP000585507"/>
    </source>
</evidence>
<dbReference type="InterPro" id="IPR006016">
    <property type="entry name" value="UspA"/>
</dbReference>
<dbReference type="Gene3D" id="3.40.50.12370">
    <property type="match status" value="1"/>
</dbReference>
<feature type="domain" description="UspA" evidence="2">
    <location>
        <begin position="154"/>
        <end position="277"/>
    </location>
</feature>
<comment type="similarity">
    <text evidence="1">Belongs to the universal stress protein A family.</text>
</comment>
<evidence type="ECO:0000313" key="3">
    <source>
        <dbReference type="EMBL" id="MBB5534995.1"/>
    </source>
</evidence>
<dbReference type="SUPFAM" id="SSF52402">
    <property type="entry name" value="Adenine nucleotide alpha hydrolases-like"/>
    <property type="match status" value="1"/>
</dbReference>
<accession>A0A7W8X698</accession>
<dbReference type="RefSeq" id="WP_018324431.1">
    <property type="nucleotide sequence ID" value="NZ_JACHBK010000003.1"/>
</dbReference>
<proteinExistence type="inferred from homology"/>
<sequence>MSYKTILSVTGINQSDSDLCAAAELCASAGAHLSALVVALSASPPIGEYAAAVSIDWLEERNREIAKLDERAEEAKALLAQTGISFDVDTMYTEIAWSDEEIGERASYADISLLGPGLKLDPELRARAIDGCLFKSARPVLLVPKRGKPTLSPRTIILAWDSRLEAARAAREAIDVMKDADSVHVTMVDPRAASARNGEEPGADVAAYLARHGIEVTVDRLASGGRPVDEVLNQHALDVSADLIVMGGYSHSRLRERIFGGVTKAIIEESSVCVLMTH</sequence>
<dbReference type="PANTHER" id="PTHR46268:SF15">
    <property type="entry name" value="UNIVERSAL STRESS PROTEIN HP_0031"/>
    <property type="match status" value="1"/>
</dbReference>